<accession>A0A9D4IEI8</accession>
<evidence type="ECO:0000313" key="10">
    <source>
        <dbReference type="EMBL" id="KAH3772446.1"/>
    </source>
</evidence>
<dbReference type="GO" id="GO:0032543">
    <property type="term" value="P:mitochondrial translation"/>
    <property type="evidence" value="ECO:0007669"/>
    <property type="project" value="InterPro"/>
</dbReference>
<evidence type="ECO:0000256" key="2">
    <source>
        <dbReference type="ARBA" id="ARBA00007232"/>
    </source>
</evidence>
<feature type="region of interest" description="Disordered" evidence="9">
    <location>
        <begin position="83"/>
        <end position="108"/>
    </location>
</feature>
<dbReference type="GO" id="GO:0003735">
    <property type="term" value="F:structural constituent of ribosome"/>
    <property type="evidence" value="ECO:0007669"/>
    <property type="project" value="InterPro"/>
</dbReference>
<proteinExistence type="inferred from homology"/>
<evidence type="ECO:0000256" key="3">
    <source>
        <dbReference type="ARBA" id="ARBA00022946"/>
    </source>
</evidence>
<evidence type="ECO:0000256" key="8">
    <source>
        <dbReference type="ARBA" id="ARBA00035425"/>
    </source>
</evidence>
<evidence type="ECO:0000256" key="4">
    <source>
        <dbReference type="ARBA" id="ARBA00022980"/>
    </source>
</evidence>
<keyword evidence="6" id="KW-0687">Ribonucleoprotein</keyword>
<keyword evidence="5" id="KW-0496">Mitochondrion</keyword>
<keyword evidence="3" id="KW-0809">Transit peptide</keyword>
<dbReference type="Proteomes" id="UP000828390">
    <property type="component" value="Unassembled WGS sequence"/>
</dbReference>
<evidence type="ECO:0000256" key="9">
    <source>
        <dbReference type="SAM" id="MobiDB-lite"/>
    </source>
</evidence>
<gene>
    <name evidence="10" type="ORF">DPMN_173784</name>
</gene>
<protein>
    <recommendedName>
        <fullName evidence="7">Large ribosomal subunit protein mL52</fullName>
    </recommendedName>
    <alternativeName>
        <fullName evidence="8">39S ribosomal protein L52, mitochondrial</fullName>
    </alternativeName>
</protein>
<dbReference type="PANTHER" id="PTHR34090:SF1">
    <property type="entry name" value="LARGE RIBOSOMAL SUBUNIT PROTEIN ML52"/>
    <property type="match status" value="1"/>
</dbReference>
<evidence type="ECO:0000256" key="5">
    <source>
        <dbReference type="ARBA" id="ARBA00023128"/>
    </source>
</evidence>
<dbReference type="GO" id="GO:0005762">
    <property type="term" value="C:mitochondrial large ribosomal subunit"/>
    <property type="evidence" value="ECO:0007669"/>
    <property type="project" value="InterPro"/>
</dbReference>
<evidence type="ECO:0000256" key="7">
    <source>
        <dbReference type="ARBA" id="ARBA00035181"/>
    </source>
</evidence>
<evidence type="ECO:0000256" key="1">
    <source>
        <dbReference type="ARBA" id="ARBA00004173"/>
    </source>
</evidence>
<name>A0A9D4IEI8_DREPO</name>
<keyword evidence="4" id="KW-0689">Ribosomal protein</keyword>
<dbReference type="AlphaFoldDB" id="A0A9D4IEI8"/>
<feature type="compositionally biased region" description="Basic and acidic residues" evidence="9">
    <location>
        <begin position="98"/>
        <end position="108"/>
    </location>
</feature>
<comment type="similarity">
    <text evidence="2">Belongs to the mitochondrion-specific ribosomal protein mL52 family.</text>
</comment>
<reference evidence="10" key="2">
    <citation type="submission" date="2020-11" db="EMBL/GenBank/DDBJ databases">
        <authorList>
            <person name="McCartney M.A."/>
            <person name="Auch B."/>
            <person name="Kono T."/>
            <person name="Mallez S."/>
            <person name="Becker A."/>
            <person name="Gohl D.M."/>
            <person name="Silverstein K.A.T."/>
            <person name="Koren S."/>
            <person name="Bechman K.B."/>
            <person name="Herman A."/>
            <person name="Abrahante J.E."/>
            <person name="Garbe J."/>
        </authorList>
    </citation>
    <scope>NUCLEOTIDE SEQUENCE</scope>
    <source>
        <strain evidence="10">Duluth1</strain>
        <tissue evidence="10">Whole animal</tissue>
    </source>
</reference>
<sequence>MSAFCQRANSCWKCLVYRGWNPVMMGTTRQLSTTLPLQRVKRKQSAYQPIVPPFYSYGSTHRLMRGKSLQPENNYGPLVDLPDYTYLDGRPTPLTPEQRQKKQERREMAEQVMQYMQEIDTVKRYAIEKKQKVLDVERHLQSRKLKPKS</sequence>
<dbReference type="PANTHER" id="PTHR34090">
    <property type="entry name" value="39S RIBOSOMAL PROTEIN L52, MITOCHONDRIAL"/>
    <property type="match status" value="1"/>
</dbReference>
<evidence type="ECO:0000313" key="11">
    <source>
        <dbReference type="Proteomes" id="UP000828390"/>
    </source>
</evidence>
<reference evidence="10" key="1">
    <citation type="journal article" date="2019" name="bioRxiv">
        <title>The Genome of the Zebra Mussel, Dreissena polymorpha: A Resource for Invasive Species Research.</title>
        <authorList>
            <person name="McCartney M.A."/>
            <person name="Auch B."/>
            <person name="Kono T."/>
            <person name="Mallez S."/>
            <person name="Zhang Y."/>
            <person name="Obille A."/>
            <person name="Becker A."/>
            <person name="Abrahante J.E."/>
            <person name="Garbe J."/>
            <person name="Badalamenti J.P."/>
            <person name="Herman A."/>
            <person name="Mangelson H."/>
            <person name="Liachko I."/>
            <person name="Sullivan S."/>
            <person name="Sone E.D."/>
            <person name="Koren S."/>
            <person name="Silverstein K.A.T."/>
            <person name="Beckman K.B."/>
            <person name="Gohl D.M."/>
        </authorList>
    </citation>
    <scope>NUCLEOTIDE SEQUENCE</scope>
    <source>
        <strain evidence="10">Duluth1</strain>
        <tissue evidence="10">Whole animal</tissue>
    </source>
</reference>
<dbReference type="InterPro" id="IPR034596">
    <property type="entry name" value="Ribosomal_mL52"/>
</dbReference>
<comment type="subcellular location">
    <subcellularLocation>
        <location evidence="1">Mitochondrion</location>
    </subcellularLocation>
</comment>
<organism evidence="10 11">
    <name type="scientific">Dreissena polymorpha</name>
    <name type="common">Zebra mussel</name>
    <name type="synonym">Mytilus polymorpha</name>
    <dbReference type="NCBI Taxonomy" id="45954"/>
    <lineage>
        <taxon>Eukaryota</taxon>
        <taxon>Metazoa</taxon>
        <taxon>Spiralia</taxon>
        <taxon>Lophotrochozoa</taxon>
        <taxon>Mollusca</taxon>
        <taxon>Bivalvia</taxon>
        <taxon>Autobranchia</taxon>
        <taxon>Heteroconchia</taxon>
        <taxon>Euheterodonta</taxon>
        <taxon>Imparidentia</taxon>
        <taxon>Neoheterodontei</taxon>
        <taxon>Myida</taxon>
        <taxon>Dreissenoidea</taxon>
        <taxon>Dreissenidae</taxon>
        <taxon>Dreissena</taxon>
    </lineage>
</organism>
<evidence type="ECO:0000256" key="6">
    <source>
        <dbReference type="ARBA" id="ARBA00023274"/>
    </source>
</evidence>
<dbReference type="Pfam" id="PF18699">
    <property type="entry name" value="MRPL52"/>
    <property type="match status" value="1"/>
</dbReference>
<dbReference type="EMBL" id="JAIWYP010000009">
    <property type="protein sequence ID" value="KAH3772446.1"/>
    <property type="molecule type" value="Genomic_DNA"/>
</dbReference>
<keyword evidence="11" id="KW-1185">Reference proteome</keyword>
<comment type="caution">
    <text evidence="10">The sequence shown here is derived from an EMBL/GenBank/DDBJ whole genome shotgun (WGS) entry which is preliminary data.</text>
</comment>